<name>A0A0C2DUF9_9BACT</name>
<gene>
    <name evidence="1" type="ORF">GFER_08570</name>
</gene>
<reference evidence="1 2" key="1">
    <citation type="submission" date="2014-12" db="EMBL/GenBank/DDBJ databases">
        <title>Genomes of Geoalkalibacter ferrihydriticus and Geoalkalibacter subterraneus, two haloalkaliphilic metal-reducing members of the Geobacteraceae.</title>
        <authorList>
            <person name="Badalamenti J.P."/>
            <person name="Torres C.I."/>
            <person name="Krajmalnik-Brown R."/>
            <person name="Bond D.R."/>
        </authorList>
    </citation>
    <scope>NUCLEOTIDE SEQUENCE [LARGE SCALE GENOMIC DNA]</scope>
    <source>
        <strain evidence="1 2">DSM 17813</strain>
    </source>
</reference>
<dbReference type="Proteomes" id="UP000035068">
    <property type="component" value="Unassembled WGS sequence"/>
</dbReference>
<sequence>MSDDFTRLGTDLRLLGDLEQQNSRMRGSDLFIRTRTETGKVDLATLTQVENLQQALLLRFLTPVGELAQLGHPDYGCRLYELIGEPNTETNRNRAKLYTLLALQAEPRVREVLAVSVTTRRSQPTQVDIRARVKVIDSDTELNLVFPFFFEGATP</sequence>
<dbReference type="Gene3D" id="3.10.450.40">
    <property type="match status" value="1"/>
</dbReference>
<accession>A0A0C2DUF9</accession>
<keyword evidence="2" id="KW-1185">Reference proteome</keyword>
<evidence type="ECO:0000313" key="1">
    <source>
        <dbReference type="EMBL" id="KIH77074.1"/>
    </source>
</evidence>
<comment type="caution">
    <text evidence="1">The sequence shown here is derived from an EMBL/GenBank/DDBJ whole genome shotgun (WGS) entry which is preliminary data.</text>
</comment>
<protein>
    <recommendedName>
        <fullName evidence="3">IraD/Gp25-like domain-containing protein</fullName>
    </recommendedName>
</protein>
<proteinExistence type="predicted"/>
<evidence type="ECO:0000313" key="2">
    <source>
        <dbReference type="Proteomes" id="UP000035068"/>
    </source>
</evidence>
<evidence type="ECO:0008006" key="3">
    <source>
        <dbReference type="Google" id="ProtNLM"/>
    </source>
</evidence>
<dbReference type="AlphaFoldDB" id="A0A0C2DUF9"/>
<dbReference type="SUPFAM" id="SSF160719">
    <property type="entry name" value="gpW/gp25-like"/>
    <property type="match status" value="1"/>
</dbReference>
<dbReference type="EMBL" id="JWJD01000002">
    <property type="protein sequence ID" value="KIH77074.1"/>
    <property type="molecule type" value="Genomic_DNA"/>
</dbReference>
<organism evidence="1 2">
    <name type="scientific">Geoalkalibacter ferrihydriticus DSM 17813</name>
    <dbReference type="NCBI Taxonomy" id="1121915"/>
    <lineage>
        <taxon>Bacteria</taxon>
        <taxon>Pseudomonadati</taxon>
        <taxon>Thermodesulfobacteriota</taxon>
        <taxon>Desulfuromonadia</taxon>
        <taxon>Desulfuromonadales</taxon>
        <taxon>Geoalkalibacteraceae</taxon>
        <taxon>Geoalkalibacter</taxon>
    </lineage>
</organism>
<dbReference type="RefSeq" id="WP_040098359.1">
    <property type="nucleotide sequence ID" value="NZ_JWJD01000002.1"/>
</dbReference>